<feature type="region of interest" description="Disordered" evidence="2">
    <location>
        <begin position="49"/>
        <end position="85"/>
    </location>
</feature>
<organism evidence="3 4">
    <name type="scientific">Acropora cervicornis</name>
    <name type="common">Staghorn coral</name>
    <dbReference type="NCBI Taxonomy" id="6130"/>
    <lineage>
        <taxon>Eukaryota</taxon>
        <taxon>Metazoa</taxon>
        <taxon>Cnidaria</taxon>
        <taxon>Anthozoa</taxon>
        <taxon>Hexacorallia</taxon>
        <taxon>Scleractinia</taxon>
        <taxon>Astrocoeniina</taxon>
        <taxon>Acroporidae</taxon>
        <taxon>Acropora</taxon>
    </lineage>
</organism>
<feature type="compositionally biased region" description="Basic and acidic residues" evidence="2">
    <location>
        <begin position="49"/>
        <end position="63"/>
    </location>
</feature>
<feature type="region of interest" description="Disordered" evidence="2">
    <location>
        <begin position="423"/>
        <end position="450"/>
    </location>
</feature>
<feature type="region of interest" description="Disordered" evidence="2">
    <location>
        <begin position="368"/>
        <end position="391"/>
    </location>
</feature>
<feature type="coiled-coil region" evidence="1">
    <location>
        <begin position="133"/>
        <end position="184"/>
    </location>
</feature>
<name>A0AAD9R4I4_ACRCE</name>
<dbReference type="EMBL" id="JARQWQ010000003">
    <property type="protein sequence ID" value="KAK2572937.1"/>
    <property type="molecule type" value="Genomic_DNA"/>
</dbReference>
<feature type="region of interest" description="Disordered" evidence="2">
    <location>
        <begin position="1"/>
        <end position="21"/>
    </location>
</feature>
<keyword evidence="1" id="KW-0175">Coiled coil</keyword>
<feature type="compositionally biased region" description="Acidic residues" evidence="2">
    <location>
        <begin position="104"/>
        <end position="113"/>
    </location>
</feature>
<comment type="caution">
    <text evidence="3">The sequence shown here is derived from an EMBL/GenBank/DDBJ whole genome shotgun (WGS) entry which is preliminary data.</text>
</comment>
<feature type="compositionally biased region" description="Polar residues" evidence="2">
    <location>
        <begin position="427"/>
        <end position="447"/>
    </location>
</feature>
<evidence type="ECO:0000256" key="2">
    <source>
        <dbReference type="SAM" id="MobiDB-lite"/>
    </source>
</evidence>
<reference evidence="3" key="2">
    <citation type="journal article" date="2023" name="Science">
        <title>Genomic signatures of disease resistance in endangered staghorn corals.</title>
        <authorList>
            <person name="Vollmer S.V."/>
            <person name="Selwyn J.D."/>
            <person name="Despard B.A."/>
            <person name="Roesel C.L."/>
        </authorList>
    </citation>
    <scope>NUCLEOTIDE SEQUENCE</scope>
    <source>
        <strain evidence="3">K2</strain>
    </source>
</reference>
<feature type="region of interest" description="Disordered" evidence="2">
    <location>
        <begin position="103"/>
        <end position="129"/>
    </location>
</feature>
<reference evidence="3" key="1">
    <citation type="journal article" date="2023" name="G3 (Bethesda)">
        <title>Whole genome assembly and annotation of the endangered Caribbean coral Acropora cervicornis.</title>
        <authorList>
            <person name="Selwyn J.D."/>
            <person name="Vollmer S.V."/>
        </authorList>
    </citation>
    <scope>NUCLEOTIDE SEQUENCE</scope>
    <source>
        <strain evidence="3">K2</strain>
    </source>
</reference>
<evidence type="ECO:0000313" key="3">
    <source>
        <dbReference type="EMBL" id="KAK2572937.1"/>
    </source>
</evidence>
<evidence type="ECO:0000256" key="1">
    <source>
        <dbReference type="SAM" id="Coils"/>
    </source>
</evidence>
<protein>
    <submittedName>
        <fullName evidence="3">Uncharacterized protein</fullName>
    </submittedName>
</protein>
<dbReference type="Proteomes" id="UP001249851">
    <property type="component" value="Unassembled WGS sequence"/>
</dbReference>
<gene>
    <name evidence="3" type="ORF">P5673_001952</name>
</gene>
<evidence type="ECO:0000313" key="4">
    <source>
        <dbReference type="Proteomes" id="UP001249851"/>
    </source>
</evidence>
<accession>A0AAD9R4I4</accession>
<sequence length="584" mass="67542">MTKSGSIPRQRKYKKEGIGEEREFKPALKSLNSLIGELGNSEYLDEGLWTERERQTSSSEKLHSNATSHRSGRNVADLEDSSNQPILPCPLFKRNQLFERLDSDTESEDDEGNLGELENQRRTKGRAPSLTEIERLEEAQTALEDRVRHVRELINKRDRSKNQRKQGQKTLERLEAKLDMLDQRLEYQRSGKSRWTFVRKVMKKPKVGFHSSELLNRKRKLGAEPANASFSEQGDNVIEEELEVDEEEREKSEEALFKTEPQSLTKPKHSFKTKALPEFHASLENDASGTSRHFKDEEKRMDRGKEVILGSRVTEDKNDRNDMDKGWLRISDRPNDFVKKIDVSETHQSKQAWRNVSGQKHQVFSRRLFRPQTRDTNPLPPRPSTKRDLEPFSDEGVMLHGVHDEKGFIKHCDTCHDNINERKENVTVRSSPSGRQPNQSTSCSPRQRPSVAKIRSMVETNSFLPPIPKAEGKRRSKGTIIENVKKENDDEQNKVRFILLPNQKRVAKRRAELYIKQLDFVKSHGLDQEDVWKNAGSAIRQHCEVEELLPEHAAQTTPRNALYLIGALSRDHLFTFPERAYMRS</sequence>
<dbReference type="AlphaFoldDB" id="A0AAD9R4I4"/>
<proteinExistence type="predicted"/>
<feature type="region of interest" description="Disordered" evidence="2">
    <location>
        <begin position="245"/>
        <end position="268"/>
    </location>
</feature>
<keyword evidence="4" id="KW-1185">Reference proteome</keyword>